<evidence type="ECO:0000313" key="2">
    <source>
        <dbReference type="EMBL" id="EDS18954.1"/>
    </source>
</evidence>
<keyword evidence="1" id="KW-0472">Membrane</keyword>
<gene>
    <name evidence="2" type="ORF">CLORAM_00950</name>
</gene>
<accession>B0N3D1</accession>
<name>B0N3D1_9FIRM</name>
<organism evidence="2 3">
    <name type="scientific">Thomasclavelia ramosa DSM 1402</name>
    <dbReference type="NCBI Taxonomy" id="445974"/>
    <lineage>
        <taxon>Bacteria</taxon>
        <taxon>Bacillati</taxon>
        <taxon>Bacillota</taxon>
        <taxon>Erysipelotrichia</taxon>
        <taxon>Erysipelotrichales</taxon>
        <taxon>Coprobacillaceae</taxon>
        <taxon>Thomasclavelia</taxon>
    </lineage>
</organism>
<sequence>MKKAIKIPVFQNSLLPSWHNVIFLTTSILALIMYKNFIDKPQFCQHQ</sequence>
<keyword evidence="1" id="KW-1133">Transmembrane helix</keyword>
<comment type="caution">
    <text evidence="2">The sequence shown here is derived from an EMBL/GenBank/DDBJ whole genome shotgun (WGS) entry which is preliminary data.</text>
</comment>
<reference evidence="2" key="1">
    <citation type="submission" date="2007-11" db="EMBL/GenBank/DDBJ databases">
        <authorList>
            <person name="Fulton L."/>
            <person name="Clifton S."/>
            <person name="Fulton B."/>
            <person name="Xu J."/>
            <person name="Minx P."/>
            <person name="Pepin K.H."/>
            <person name="Johnson M."/>
            <person name="Thiruvilangam P."/>
            <person name="Bhonagiri V."/>
            <person name="Nash W.E."/>
            <person name="Mardis E.R."/>
            <person name="Wilson R.K."/>
        </authorList>
    </citation>
    <scope>NUCLEOTIDE SEQUENCE [LARGE SCALE GENOMIC DNA]</scope>
    <source>
        <strain evidence="2">DSM 1402</strain>
    </source>
</reference>
<evidence type="ECO:0000256" key="1">
    <source>
        <dbReference type="SAM" id="Phobius"/>
    </source>
</evidence>
<evidence type="ECO:0000313" key="3">
    <source>
        <dbReference type="Proteomes" id="UP000005798"/>
    </source>
</evidence>
<dbReference type="AlphaFoldDB" id="B0N3D1"/>
<proteinExistence type="predicted"/>
<protein>
    <submittedName>
        <fullName evidence="2">Uncharacterized protein</fullName>
    </submittedName>
</protein>
<keyword evidence="3" id="KW-1185">Reference proteome</keyword>
<keyword evidence="1" id="KW-0812">Transmembrane</keyword>
<feature type="transmembrane region" description="Helical" evidence="1">
    <location>
        <begin position="18"/>
        <end position="37"/>
    </location>
</feature>
<dbReference type="EMBL" id="ABFX02000004">
    <property type="protein sequence ID" value="EDS18954.1"/>
    <property type="molecule type" value="Genomic_DNA"/>
</dbReference>
<reference evidence="2" key="2">
    <citation type="submission" date="2014-06" db="EMBL/GenBank/DDBJ databases">
        <title>Draft genome sequence of Clostridium ramosum(DSM 1402).</title>
        <authorList>
            <person name="Sudarsanam P."/>
            <person name="Ley R."/>
            <person name="Guruge J."/>
            <person name="Turnbaugh P.J."/>
            <person name="Mahowald M."/>
            <person name="Liep D."/>
            <person name="Gordon J."/>
        </authorList>
    </citation>
    <scope>NUCLEOTIDE SEQUENCE</scope>
    <source>
        <strain evidence="2">DSM 1402</strain>
    </source>
</reference>
<dbReference type="HOGENOM" id="CLU_3167892_0_0_9"/>
<dbReference type="Proteomes" id="UP000005798">
    <property type="component" value="Unassembled WGS sequence"/>
</dbReference>